<dbReference type="EMBL" id="NFKL01000007">
    <property type="protein sequence ID" value="OUP59141.1"/>
    <property type="molecule type" value="Genomic_DNA"/>
</dbReference>
<dbReference type="AlphaFoldDB" id="A0A1Y4LVS1"/>
<proteinExistence type="predicted"/>
<protein>
    <recommendedName>
        <fullName evidence="3">Chitin-binding type-3 domain-containing protein</fullName>
    </recommendedName>
</protein>
<comment type="caution">
    <text evidence="1">The sequence shown here is derived from an EMBL/GenBank/DDBJ whole genome shotgun (WGS) entry which is preliminary data.</text>
</comment>
<evidence type="ECO:0000313" key="2">
    <source>
        <dbReference type="Proteomes" id="UP000195326"/>
    </source>
</evidence>
<evidence type="ECO:0000313" key="1">
    <source>
        <dbReference type="EMBL" id="OUP59141.1"/>
    </source>
</evidence>
<dbReference type="Proteomes" id="UP000195326">
    <property type="component" value="Unassembled WGS sequence"/>
</dbReference>
<organism evidence="1 2">
    <name type="scientific">Butyricicoccus pullicaecorum</name>
    <dbReference type="NCBI Taxonomy" id="501571"/>
    <lineage>
        <taxon>Bacteria</taxon>
        <taxon>Bacillati</taxon>
        <taxon>Bacillota</taxon>
        <taxon>Clostridia</taxon>
        <taxon>Eubacteriales</taxon>
        <taxon>Butyricicoccaceae</taxon>
        <taxon>Butyricicoccus</taxon>
    </lineage>
</organism>
<evidence type="ECO:0008006" key="3">
    <source>
        <dbReference type="Google" id="ProtNLM"/>
    </source>
</evidence>
<reference evidence="2" key="1">
    <citation type="submission" date="2017-04" db="EMBL/GenBank/DDBJ databases">
        <title>Function of individual gut microbiota members based on whole genome sequencing of pure cultures obtained from chicken caecum.</title>
        <authorList>
            <person name="Medvecky M."/>
            <person name="Cejkova D."/>
            <person name="Polansky O."/>
            <person name="Karasova D."/>
            <person name="Kubasova T."/>
            <person name="Cizek A."/>
            <person name="Rychlik I."/>
        </authorList>
    </citation>
    <scope>NUCLEOTIDE SEQUENCE [LARGE SCALE GENOMIC DNA]</scope>
    <source>
        <strain evidence="2">An179</strain>
    </source>
</reference>
<sequence length="147" mass="16522">MAGKSVQTTDEAASVRADVESLFVASTMDDDGKIRASYLCKEWKPGKHEKGEVYNAIGQTWEVHQSYDNSANPDIVPGDKSWPVFNRPLHGKTAATARPWVKPEHGTTDMYHTGEYMIYTDGALYKCLQDTNFSPDEYAQVWEKQEG</sequence>
<name>A0A1Y4LVS1_9FIRM</name>
<accession>A0A1Y4LVS1</accession>
<gene>
    <name evidence="1" type="ORF">B5F15_06365</name>
</gene>